<dbReference type="STRING" id="1579316.RC74_18765"/>
<evidence type="ECO:0000256" key="1">
    <source>
        <dbReference type="ARBA" id="ARBA00007812"/>
    </source>
</evidence>
<protein>
    <submittedName>
        <fullName evidence="8">Acetolactate synthase</fullName>
    </submittedName>
</protein>
<dbReference type="InterPro" id="IPR029061">
    <property type="entry name" value="THDP-binding"/>
</dbReference>
<accession>A0A126V5P4</accession>
<feature type="domain" description="Thiamine pyrophosphate enzyme TPP-binding" evidence="6">
    <location>
        <begin position="386"/>
        <end position="531"/>
    </location>
</feature>
<dbReference type="InterPro" id="IPR011766">
    <property type="entry name" value="TPP_enzyme_TPP-bd"/>
</dbReference>
<dbReference type="CDD" id="cd07035">
    <property type="entry name" value="TPP_PYR_POX_like"/>
    <property type="match status" value="1"/>
</dbReference>
<dbReference type="Pfam" id="PF00205">
    <property type="entry name" value="TPP_enzyme_M"/>
    <property type="match status" value="1"/>
</dbReference>
<dbReference type="SUPFAM" id="SSF52467">
    <property type="entry name" value="DHS-like NAD/FAD-binding domain"/>
    <property type="match status" value="1"/>
</dbReference>
<dbReference type="EMBL" id="CP014327">
    <property type="protein sequence ID" value="AML53029.1"/>
    <property type="molecule type" value="Genomic_DNA"/>
</dbReference>
<dbReference type="GO" id="GO:0009099">
    <property type="term" value="P:L-valine biosynthetic process"/>
    <property type="evidence" value="ECO:0007669"/>
    <property type="project" value="TreeGrafter"/>
</dbReference>
<dbReference type="Pfam" id="PF02775">
    <property type="entry name" value="TPP_enzyme_C"/>
    <property type="match status" value="1"/>
</dbReference>
<dbReference type="PROSITE" id="PS00187">
    <property type="entry name" value="TPP_ENZYMES"/>
    <property type="match status" value="1"/>
</dbReference>
<dbReference type="PANTHER" id="PTHR18968">
    <property type="entry name" value="THIAMINE PYROPHOSPHATE ENZYMES"/>
    <property type="match status" value="1"/>
</dbReference>
<dbReference type="InterPro" id="IPR012001">
    <property type="entry name" value="Thiamin_PyroP_enz_TPP-bd_dom"/>
</dbReference>
<dbReference type="PANTHER" id="PTHR18968:SF129">
    <property type="entry name" value="ACETOLACTATE SYNTHASE"/>
    <property type="match status" value="1"/>
</dbReference>
<dbReference type="Pfam" id="PF02776">
    <property type="entry name" value="TPP_enzyme_N"/>
    <property type="match status" value="1"/>
</dbReference>
<dbReference type="RefSeq" id="WP_039003469.1">
    <property type="nucleotide sequence ID" value="NZ_CP014327.1"/>
</dbReference>
<dbReference type="InterPro" id="IPR000399">
    <property type="entry name" value="TPP-bd_CS"/>
</dbReference>
<dbReference type="Gene3D" id="3.40.50.970">
    <property type="match status" value="2"/>
</dbReference>
<dbReference type="GO" id="GO:0030976">
    <property type="term" value="F:thiamine pyrophosphate binding"/>
    <property type="evidence" value="ECO:0007669"/>
    <property type="project" value="InterPro"/>
</dbReference>
<keyword evidence="9" id="KW-1185">Reference proteome</keyword>
<evidence type="ECO:0000256" key="3">
    <source>
        <dbReference type="ARBA" id="ARBA00023052"/>
    </source>
</evidence>
<evidence type="ECO:0000313" key="8">
    <source>
        <dbReference type="EMBL" id="AML53029.1"/>
    </source>
</evidence>
<proteinExistence type="inferred from homology"/>
<dbReference type="GO" id="GO:0009097">
    <property type="term" value="P:isoleucine biosynthetic process"/>
    <property type="evidence" value="ECO:0007669"/>
    <property type="project" value="TreeGrafter"/>
</dbReference>
<dbReference type="SUPFAM" id="SSF52518">
    <property type="entry name" value="Thiamin diphosphate-binding fold (THDP-binding)"/>
    <property type="match status" value="2"/>
</dbReference>
<organism evidence="8 9">
    <name type="scientific">Falsihalocynthiibacter arcticus</name>
    <dbReference type="NCBI Taxonomy" id="1579316"/>
    <lineage>
        <taxon>Bacteria</taxon>
        <taxon>Pseudomonadati</taxon>
        <taxon>Pseudomonadota</taxon>
        <taxon>Alphaproteobacteria</taxon>
        <taxon>Rhodobacterales</taxon>
        <taxon>Roseobacteraceae</taxon>
        <taxon>Falsihalocynthiibacter</taxon>
    </lineage>
</organism>
<evidence type="ECO:0000259" key="7">
    <source>
        <dbReference type="Pfam" id="PF02776"/>
    </source>
</evidence>
<evidence type="ECO:0000259" key="6">
    <source>
        <dbReference type="Pfam" id="PF02775"/>
    </source>
</evidence>
<dbReference type="CDD" id="cd02010">
    <property type="entry name" value="TPP_ALS"/>
    <property type="match status" value="1"/>
</dbReference>
<feature type="domain" description="Thiamine pyrophosphate enzyme central" evidence="5">
    <location>
        <begin position="194"/>
        <end position="327"/>
    </location>
</feature>
<dbReference type="AlphaFoldDB" id="A0A126V5P4"/>
<dbReference type="GO" id="GO:0000287">
    <property type="term" value="F:magnesium ion binding"/>
    <property type="evidence" value="ECO:0007669"/>
    <property type="project" value="InterPro"/>
</dbReference>
<dbReference type="FunFam" id="3.40.50.970:FF:000007">
    <property type="entry name" value="Acetolactate synthase"/>
    <property type="match status" value="1"/>
</dbReference>
<gene>
    <name evidence="8" type="ORF">RC74_18765</name>
</gene>
<sequence length="554" mass="60339">MIDPKAQTIKASDLFVKALEAEGVEQIFAVPGEENLDLVESLRTSSIKLILTRHEQGAGFMAATYGRLTGKPGVCMVTLGPGATNLTTPAAYAHLGGFPLIMITGQKPIKTSKQGQFQIIDIVNLFNPICKMSKQIVHGNTIPSLVREAFRLASEERPGAVLLELPEDIAEEPCDAPVIEPHARHYAEAGDVAISDAVDLIMKAKMPLILVGAGANRKNARSAISEFIDATGIPFFCTQMGKGVVDERSELFLGTAALSDNDYVHCAINRADLIINFGHDVVEKPPFFMEAGGKKVIHVNYKSAQVDQVYFPQIEVVGDLAASVTKLKTALDGRVKCDTSYFEKVHAEIEGHLAEGIDDARFPVTPQRFVADTRKAMGDKDIIALDNGIYKIWYARNYKAYEPNTVLLDNALATMGAGLPSAMAAAALHPDRRVMAICGDGGFMMNSQELETAIRMKLNLVVLVLNDSSYGMIRWKQAASGFEDWGLEFENPDFVKYAESYGATGHRITATDDLLPTFEKAFEAGGVHLIDLPVDYSENQKVLIDELAEKACLI</sequence>
<dbReference type="Proteomes" id="UP000070371">
    <property type="component" value="Chromosome"/>
</dbReference>
<comment type="similarity">
    <text evidence="1 4">Belongs to the TPP enzyme family.</text>
</comment>
<evidence type="ECO:0000313" key="9">
    <source>
        <dbReference type="Proteomes" id="UP000070371"/>
    </source>
</evidence>
<dbReference type="InterPro" id="IPR029035">
    <property type="entry name" value="DHS-like_NAD/FAD-binding_dom"/>
</dbReference>
<evidence type="ECO:0000256" key="4">
    <source>
        <dbReference type="RuleBase" id="RU362132"/>
    </source>
</evidence>
<dbReference type="KEGG" id="hat:RC74_18765"/>
<keyword evidence="3 4" id="KW-0786">Thiamine pyrophosphate</keyword>
<dbReference type="GO" id="GO:0050660">
    <property type="term" value="F:flavin adenine dinucleotide binding"/>
    <property type="evidence" value="ECO:0007669"/>
    <property type="project" value="TreeGrafter"/>
</dbReference>
<keyword evidence="2" id="KW-0808">Transferase</keyword>
<dbReference type="InterPro" id="IPR012000">
    <property type="entry name" value="Thiamin_PyroP_enz_cen_dom"/>
</dbReference>
<dbReference type="InterPro" id="IPR045229">
    <property type="entry name" value="TPP_enz"/>
</dbReference>
<name>A0A126V5P4_9RHOB</name>
<dbReference type="Gene3D" id="3.40.50.1220">
    <property type="entry name" value="TPP-binding domain"/>
    <property type="match status" value="1"/>
</dbReference>
<dbReference type="GO" id="GO:0003984">
    <property type="term" value="F:acetolactate synthase activity"/>
    <property type="evidence" value="ECO:0007669"/>
    <property type="project" value="TreeGrafter"/>
</dbReference>
<dbReference type="NCBIfam" id="NF006187">
    <property type="entry name" value="PRK08322.1"/>
    <property type="match status" value="1"/>
</dbReference>
<feature type="domain" description="Thiamine pyrophosphate enzyme N-terminal TPP-binding" evidence="7">
    <location>
        <begin position="10"/>
        <end position="124"/>
    </location>
</feature>
<dbReference type="GO" id="GO:0005948">
    <property type="term" value="C:acetolactate synthase complex"/>
    <property type="evidence" value="ECO:0007669"/>
    <property type="project" value="TreeGrafter"/>
</dbReference>
<evidence type="ECO:0000259" key="5">
    <source>
        <dbReference type="Pfam" id="PF00205"/>
    </source>
</evidence>
<dbReference type="OrthoDB" id="4494979at2"/>
<evidence type="ECO:0000256" key="2">
    <source>
        <dbReference type="ARBA" id="ARBA00022679"/>
    </source>
</evidence>
<reference evidence="8 9" key="1">
    <citation type="submission" date="2016-02" db="EMBL/GenBank/DDBJ databases">
        <title>Complete genome sequence of Halocynthiibacter arcticus PAMC 20958t from arctic marine sediment.</title>
        <authorList>
            <person name="Lee Y.M."/>
            <person name="Baek K."/>
            <person name="Lee H.K."/>
            <person name="Shin S.C."/>
        </authorList>
    </citation>
    <scope>NUCLEOTIDE SEQUENCE [LARGE SCALE GENOMIC DNA]</scope>
    <source>
        <strain evidence="8">PAMC 20958</strain>
    </source>
</reference>